<reference evidence="1" key="1">
    <citation type="submission" date="2020-07" db="EMBL/GenBank/DDBJ databases">
        <title>Genomic analysis of a strain of Sedimentibacter Hydroxybenzoicus DSM7310.</title>
        <authorList>
            <person name="Ma S."/>
        </authorList>
    </citation>
    <scope>NUCLEOTIDE SEQUENCE</scope>
    <source>
        <strain evidence="1">DSM 7310</strain>
    </source>
</reference>
<dbReference type="RefSeq" id="WP_179237082.1">
    <property type="nucleotide sequence ID" value="NZ_JACBNQ010000002.1"/>
</dbReference>
<keyword evidence="2" id="KW-1185">Reference proteome</keyword>
<organism evidence="1 2">
    <name type="scientific">Sedimentibacter hydroxybenzoicus DSM 7310</name>
    <dbReference type="NCBI Taxonomy" id="1123245"/>
    <lineage>
        <taxon>Bacteria</taxon>
        <taxon>Bacillati</taxon>
        <taxon>Bacillota</taxon>
        <taxon>Tissierellia</taxon>
        <taxon>Sedimentibacter</taxon>
    </lineage>
</organism>
<dbReference type="AlphaFoldDB" id="A0A974GVI6"/>
<evidence type="ECO:0000313" key="1">
    <source>
        <dbReference type="EMBL" id="NYB73403.1"/>
    </source>
</evidence>
<dbReference type="InterPro" id="IPR021145">
    <property type="entry name" value="Portal_protein_SPP1_Gp6-like"/>
</dbReference>
<sequence length="438" mass="50496">MFYIDKNTELTTEHIIKFIEVFKTSYLPRLKKLEQYYKNENNIKQRTFKDATKPNNKIAHSWGNYITDSMTAFFIGVPVSYSGNDKDLKLLQEIFDDNDEQDLNSQLARDCSIYGVAYELAYLDENADLRFTKLSPLNTICIYDDSVNSNLLHVIRFNETTNILDNKTTMTIDLYSDLSIKSYKKMDSCALEFINETQHSFELVPISIFKNNDDMLGDFELVIDLIDFYDTLESDMANAFDYYNDCYMVFTGATLPEDIQTMKEERLLEIPEGGIVSFLTKNAMDTELENAKNRIVDDVHKFSRVPNMSDENFANNVSGVAMRYKLLGLESVCAIKERKFKRGLQNRLWLISNILNLKVGTALQDIGIIFKRNIPQNEKEIADMVNSLRGLLSSETLISQLPFVKNANEEVQKLKDEQSLNSYAGLFEHLEVTEDEQQ</sequence>
<dbReference type="NCBIfam" id="TIGR01538">
    <property type="entry name" value="portal_SPP1"/>
    <property type="match status" value="1"/>
</dbReference>
<dbReference type="EMBL" id="JACBNQ010000002">
    <property type="protein sequence ID" value="NYB73403.1"/>
    <property type="molecule type" value="Genomic_DNA"/>
</dbReference>
<name>A0A974GVI6_SEDHY</name>
<protein>
    <submittedName>
        <fullName evidence="1">Phage portal protein</fullName>
    </submittedName>
</protein>
<comment type="caution">
    <text evidence="1">The sequence shown here is derived from an EMBL/GenBank/DDBJ whole genome shotgun (WGS) entry which is preliminary data.</text>
</comment>
<dbReference type="Pfam" id="PF05133">
    <property type="entry name" value="SPP1_portal"/>
    <property type="match status" value="1"/>
</dbReference>
<proteinExistence type="predicted"/>
<dbReference type="Proteomes" id="UP000611629">
    <property type="component" value="Unassembled WGS sequence"/>
</dbReference>
<dbReference type="InterPro" id="IPR006428">
    <property type="entry name" value="Portal_SPP1-type"/>
</dbReference>
<evidence type="ECO:0000313" key="2">
    <source>
        <dbReference type="Proteomes" id="UP000611629"/>
    </source>
</evidence>
<gene>
    <name evidence="1" type="ORF">HZF24_04535</name>
</gene>
<accession>A0A974GVI6</accession>